<sequence length="48" mass="5260">NSTQNADVNAVANQKARYLRKEQSPSSSGALAAPSVHRWDNHRWAVVA</sequence>
<evidence type="ECO:0000313" key="3">
    <source>
        <dbReference type="Proteomes" id="UP000034588"/>
    </source>
</evidence>
<proteinExistence type="predicted"/>
<feature type="non-terminal residue" evidence="2">
    <location>
        <position position="1"/>
    </location>
</feature>
<feature type="region of interest" description="Disordered" evidence="1">
    <location>
        <begin position="1"/>
        <end position="35"/>
    </location>
</feature>
<organism evidence="2 3">
    <name type="scientific">Candidatus Gottesmanbacteria bacterium GW2011_GWB1_49_7</name>
    <dbReference type="NCBI Taxonomy" id="1618448"/>
    <lineage>
        <taxon>Bacteria</taxon>
        <taxon>Candidatus Gottesmaniibacteriota</taxon>
    </lineage>
</organism>
<protein>
    <submittedName>
        <fullName evidence="2">Uncharacterized protein</fullName>
    </submittedName>
</protein>
<evidence type="ECO:0000313" key="2">
    <source>
        <dbReference type="EMBL" id="KKW11720.1"/>
    </source>
</evidence>
<accession>A0A0G1VZH2</accession>
<gene>
    <name evidence="2" type="ORF">UY48_C0013G0001</name>
</gene>
<feature type="compositionally biased region" description="Low complexity" evidence="1">
    <location>
        <begin position="24"/>
        <end position="35"/>
    </location>
</feature>
<dbReference type="EMBL" id="LCQD01000013">
    <property type="protein sequence ID" value="KKW11720.1"/>
    <property type="molecule type" value="Genomic_DNA"/>
</dbReference>
<reference evidence="2 3" key="1">
    <citation type="journal article" date="2015" name="Nature">
        <title>rRNA introns, odd ribosomes, and small enigmatic genomes across a large radiation of phyla.</title>
        <authorList>
            <person name="Brown C.T."/>
            <person name="Hug L.A."/>
            <person name="Thomas B.C."/>
            <person name="Sharon I."/>
            <person name="Castelle C.J."/>
            <person name="Singh A."/>
            <person name="Wilkins M.J."/>
            <person name="Williams K.H."/>
            <person name="Banfield J.F."/>
        </authorList>
    </citation>
    <scope>NUCLEOTIDE SEQUENCE [LARGE SCALE GENOMIC DNA]</scope>
</reference>
<dbReference type="AlphaFoldDB" id="A0A0G1VZH2"/>
<name>A0A0G1VZH2_9BACT</name>
<comment type="caution">
    <text evidence="2">The sequence shown here is derived from an EMBL/GenBank/DDBJ whole genome shotgun (WGS) entry which is preliminary data.</text>
</comment>
<dbReference type="Proteomes" id="UP000034588">
    <property type="component" value="Unassembled WGS sequence"/>
</dbReference>
<evidence type="ECO:0000256" key="1">
    <source>
        <dbReference type="SAM" id="MobiDB-lite"/>
    </source>
</evidence>